<sequence>MIRIEMATPERFSALAPDPTADLDRLRRNLAGGSVRPEHLLVATDADVGTDVARVGIFTHEDGASLAYAFQVVPGRSDAERIYGVLFDGVAAAARSTGLGRVLATVVDADEGEPHAKRAALAAAGWEVDEDRLELEATPSASLRGDGIVEIDPSDPEVVAVMAAAMAQSLDGYDRDQVAALGPAAAAVAYRDMMARPGGPPWLAHRGPDGLDGVVAIMAFPEDWCLGYLGVAPSARRRGVGSALTSAMLTATAAAGTPSATASVAVGNEPIRATLTGAGFAVRSARTDFVLSISGQGSGAGSR</sequence>
<dbReference type="InterPro" id="IPR000182">
    <property type="entry name" value="GNAT_dom"/>
</dbReference>
<keyword evidence="3" id="KW-1185">Reference proteome</keyword>
<gene>
    <name evidence="2" type="ORF">HALOF300_02444</name>
</gene>
<dbReference type="CDD" id="cd04301">
    <property type="entry name" value="NAT_SF"/>
    <property type="match status" value="1"/>
</dbReference>
<accession>A0A7M4DJY2</accession>
<dbReference type="Gene3D" id="3.40.630.30">
    <property type="match status" value="1"/>
</dbReference>
<organism evidence="2 3">
    <name type="scientific">Occultella aeris</name>
    <dbReference type="NCBI Taxonomy" id="2761496"/>
    <lineage>
        <taxon>Bacteria</taxon>
        <taxon>Bacillati</taxon>
        <taxon>Actinomycetota</taxon>
        <taxon>Actinomycetes</taxon>
        <taxon>Micrococcales</taxon>
        <taxon>Ruaniaceae</taxon>
        <taxon>Occultella</taxon>
    </lineage>
</organism>
<protein>
    <submittedName>
        <fullName evidence="2">Acetyltransferase (GNAT) family protein</fullName>
    </submittedName>
</protein>
<dbReference type="RefSeq" id="WP_156741200.1">
    <property type="nucleotide sequence ID" value="NZ_CACRYJ010000034.1"/>
</dbReference>
<evidence type="ECO:0000313" key="3">
    <source>
        <dbReference type="Proteomes" id="UP000419743"/>
    </source>
</evidence>
<dbReference type="GO" id="GO:0016747">
    <property type="term" value="F:acyltransferase activity, transferring groups other than amino-acyl groups"/>
    <property type="evidence" value="ECO:0007669"/>
    <property type="project" value="InterPro"/>
</dbReference>
<evidence type="ECO:0000313" key="2">
    <source>
        <dbReference type="EMBL" id="VZO37369.1"/>
    </source>
</evidence>
<dbReference type="SUPFAM" id="SSF55729">
    <property type="entry name" value="Acyl-CoA N-acyltransferases (Nat)"/>
    <property type="match status" value="1"/>
</dbReference>
<dbReference type="AlphaFoldDB" id="A0A7M4DJY2"/>
<keyword evidence="2" id="KW-0808">Transferase</keyword>
<dbReference type="InterPro" id="IPR016181">
    <property type="entry name" value="Acyl_CoA_acyltransferase"/>
</dbReference>
<feature type="domain" description="N-acetyltransferase" evidence="1">
    <location>
        <begin position="149"/>
        <end position="296"/>
    </location>
</feature>
<dbReference type="Proteomes" id="UP000419743">
    <property type="component" value="Unassembled WGS sequence"/>
</dbReference>
<dbReference type="PROSITE" id="PS51186">
    <property type="entry name" value="GNAT"/>
    <property type="match status" value="1"/>
</dbReference>
<name>A0A7M4DJY2_9MICO</name>
<dbReference type="EMBL" id="CACRYJ010000034">
    <property type="protein sequence ID" value="VZO37369.1"/>
    <property type="molecule type" value="Genomic_DNA"/>
</dbReference>
<comment type="caution">
    <text evidence="2">The sequence shown here is derived from an EMBL/GenBank/DDBJ whole genome shotgun (WGS) entry which is preliminary data.</text>
</comment>
<proteinExistence type="predicted"/>
<evidence type="ECO:0000259" key="1">
    <source>
        <dbReference type="PROSITE" id="PS51186"/>
    </source>
</evidence>
<reference evidence="2 3" key="1">
    <citation type="submission" date="2019-11" db="EMBL/GenBank/DDBJ databases">
        <authorList>
            <person name="Criscuolo A."/>
        </authorList>
    </citation>
    <scope>NUCLEOTIDE SEQUENCE [LARGE SCALE GENOMIC DNA]</scope>
    <source>
        <strain evidence="2">CIP111667</strain>
    </source>
</reference>
<dbReference type="Pfam" id="PF00583">
    <property type="entry name" value="Acetyltransf_1"/>
    <property type="match status" value="1"/>
</dbReference>